<gene>
    <name evidence="1" type="ORF">TBRA_LOCUS9719</name>
</gene>
<reference evidence="1 2" key="1">
    <citation type="submission" date="2020-02" db="EMBL/GenBank/DDBJ databases">
        <authorList>
            <person name="Ferguson B K."/>
        </authorList>
    </citation>
    <scope>NUCLEOTIDE SEQUENCE [LARGE SCALE GENOMIC DNA]</scope>
</reference>
<dbReference type="EMBL" id="CADCXV010000879">
    <property type="protein sequence ID" value="CAB0037916.1"/>
    <property type="molecule type" value="Genomic_DNA"/>
</dbReference>
<keyword evidence="2" id="KW-1185">Reference proteome</keyword>
<dbReference type="AlphaFoldDB" id="A0A6H5IT50"/>
<proteinExistence type="predicted"/>
<protein>
    <submittedName>
        <fullName evidence="1">Uncharacterized protein</fullName>
    </submittedName>
</protein>
<dbReference type="Proteomes" id="UP000479190">
    <property type="component" value="Unassembled WGS sequence"/>
</dbReference>
<accession>A0A6H5IT50</accession>
<name>A0A6H5IT50_9HYME</name>
<organism evidence="1 2">
    <name type="scientific">Trichogramma brassicae</name>
    <dbReference type="NCBI Taxonomy" id="86971"/>
    <lineage>
        <taxon>Eukaryota</taxon>
        <taxon>Metazoa</taxon>
        <taxon>Ecdysozoa</taxon>
        <taxon>Arthropoda</taxon>
        <taxon>Hexapoda</taxon>
        <taxon>Insecta</taxon>
        <taxon>Pterygota</taxon>
        <taxon>Neoptera</taxon>
        <taxon>Endopterygota</taxon>
        <taxon>Hymenoptera</taxon>
        <taxon>Apocrita</taxon>
        <taxon>Proctotrupomorpha</taxon>
        <taxon>Chalcidoidea</taxon>
        <taxon>Trichogrammatidae</taxon>
        <taxon>Trichogramma</taxon>
    </lineage>
</organism>
<sequence>MKKTISRPRTPNGLKSNVRKTYPSIRAFYEHIQEYPEMLTMKEGSAVHSISASLISSSSQGDHLMLYDKDLLAEFDNKNDTFADATFKVSPNIKGVNQLLTTIDTDTAKESDIDDIDDTDDEDSIKDLNDVNYLSESDNDELKLVESTVEPVQESIELTMKPVAKSPQEVLEPVEPSPPCEPPILHDAIVDCRIPFFQSRLLRGHTLLASPPELDIFFRTRCLVPSCKCGSRFCRRWQVPNLLCRLHLVSVVLASSATL</sequence>
<evidence type="ECO:0000313" key="1">
    <source>
        <dbReference type="EMBL" id="CAB0037916.1"/>
    </source>
</evidence>
<evidence type="ECO:0000313" key="2">
    <source>
        <dbReference type="Proteomes" id="UP000479190"/>
    </source>
</evidence>